<sequence>MSHAEKSSDGVRLNAVVTGVVQGVGFRYRTMLKAQDLQLLGEARNLDDGSVSVITEGPARRVRALLEWLRSSEAPGRVEGVEESISAAQGSFSSFRTH</sequence>
<dbReference type="InterPro" id="IPR036046">
    <property type="entry name" value="Acylphosphatase-like_dom_sf"/>
</dbReference>
<evidence type="ECO:0000256" key="2">
    <source>
        <dbReference type="ARBA" id="ARBA00012150"/>
    </source>
</evidence>
<evidence type="ECO:0000256" key="3">
    <source>
        <dbReference type="ARBA" id="ARBA00015991"/>
    </source>
</evidence>
<dbReference type="InterPro" id="IPR017968">
    <property type="entry name" value="Acylphosphatase_CS"/>
</dbReference>
<evidence type="ECO:0000256" key="4">
    <source>
        <dbReference type="ARBA" id="ARBA00047645"/>
    </source>
</evidence>
<evidence type="ECO:0000259" key="7">
    <source>
        <dbReference type="PROSITE" id="PS51160"/>
    </source>
</evidence>
<dbReference type="RefSeq" id="WP_124091258.1">
    <property type="nucleotide sequence ID" value="NZ_CBCRYA010000003.1"/>
</dbReference>
<name>A0A3P5WQH9_9MICC</name>
<dbReference type="PANTHER" id="PTHR47268:SF4">
    <property type="entry name" value="ACYLPHOSPHATASE"/>
    <property type="match status" value="1"/>
</dbReference>
<evidence type="ECO:0000256" key="1">
    <source>
        <dbReference type="ARBA" id="ARBA00005614"/>
    </source>
</evidence>
<evidence type="ECO:0000256" key="5">
    <source>
        <dbReference type="PROSITE-ProRule" id="PRU00520"/>
    </source>
</evidence>
<accession>A0A3P5WQH9</accession>
<feature type="domain" description="Acylphosphatase-like" evidence="7">
    <location>
        <begin position="12"/>
        <end position="98"/>
    </location>
</feature>
<dbReference type="InterPro" id="IPR001792">
    <property type="entry name" value="Acylphosphatase-like_dom"/>
</dbReference>
<dbReference type="Pfam" id="PF00708">
    <property type="entry name" value="Acylphosphatase"/>
    <property type="match status" value="1"/>
</dbReference>
<proteinExistence type="inferred from homology"/>
<dbReference type="EC" id="3.6.1.7" evidence="2 5"/>
<evidence type="ECO:0000313" key="8">
    <source>
        <dbReference type="EMBL" id="VDC23855.1"/>
    </source>
</evidence>
<dbReference type="EMBL" id="UXAU01000019">
    <property type="protein sequence ID" value="VDC23855.1"/>
    <property type="molecule type" value="Genomic_DNA"/>
</dbReference>
<keyword evidence="9" id="KW-1185">Reference proteome</keyword>
<dbReference type="GO" id="GO:0003998">
    <property type="term" value="F:acylphosphatase activity"/>
    <property type="evidence" value="ECO:0007669"/>
    <property type="project" value="UniProtKB-EC"/>
</dbReference>
<evidence type="ECO:0000256" key="6">
    <source>
        <dbReference type="RuleBase" id="RU004168"/>
    </source>
</evidence>
<keyword evidence="5 8" id="KW-0378">Hydrolase</keyword>
<dbReference type="PROSITE" id="PS51160">
    <property type="entry name" value="ACYLPHOSPHATASE_3"/>
    <property type="match status" value="1"/>
</dbReference>
<dbReference type="OrthoDB" id="3182027at2"/>
<dbReference type="NCBIfam" id="NF011001">
    <property type="entry name" value="PRK14427.1"/>
    <property type="match status" value="1"/>
</dbReference>
<organism evidence="8 9">
    <name type="scientific">Arthrobacter ulcerisalmonis</name>
    <dbReference type="NCBI Taxonomy" id="2483813"/>
    <lineage>
        <taxon>Bacteria</taxon>
        <taxon>Bacillati</taxon>
        <taxon>Actinomycetota</taxon>
        <taxon>Actinomycetes</taxon>
        <taxon>Micrococcales</taxon>
        <taxon>Micrococcaceae</taxon>
        <taxon>Arthrobacter</taxon>
    </lineage>
</organism>
<gene>
    <name evidence="8" type="primary">yccX</name>
    <name evidence="8" type="ORF">PSET11_01297</name>
</gene>
<comment type="catalytic activity">
    <reaction evidence="4 5">
        <text>an acyl phosphate + H2O = a carboxylate + phosphate + H(+)</text>
        <dbReference type="Rhea" id="RHEA:14965"/>
        <dbReference type="ChEBI" id="CHEBI:15377"/>
        <dbReference type="ChEBI" id="CHEBI:15378"/>
        <dbReference type="ChEBI" id="CHEBI:29067"/>
        <dbReference type="ChEBI" id="CHEBI:43474"/>
        <dbReference type="ChEBI" id="CHEBI:59918"/>
        <dbReference type="EC" id="3.6.1.7"/>
    </reaction>
</comment>
<reference evidence="8 9" key="1">
    <citation type="submission" date="2018-11" db="EMBL/GenBank/DDBJ databases">
        <authorList>
            <person name="Criscuolo A."/>
        </authorList>
    </citation>
    <scope>NUCLEOTIDE SEQUENCE [LARGE SCALE GENOMIC DNA]</scope>
    <source>
        <strain evidence="8">AT11b</strain>
    </source>
</reference>
<dbReference type="Proteomes" id="UP000280861">
    <property type="component" value="Unassembled WGS sequence"/>
</dbReference>
<feature type="active site" evidence="5">
    <location>
        <position position="27"/>
    </location>
</feature>
<dbReference type="PANTHER" id="PTHR47268">
    <property type="entry name" value="ACYLPHOSPHATASE"/>
    <property type="match status" value="1"/>
</dbReference>
<protein>
    <recommendedName>
        <fullName evidence="3 5">acylphosphatase</fullName>
        <ecNumber evidence="2 5">3.6.1.7</ecNumber>
    </recommendedName>
</protein>
<dbReference type="InterPro" id="IPR020456">
    <property type="entry name" value="Acylphosphatase"/>
</dbReference>
<dbReference type="AlphaFoldDB" id="A0A3P5WQH9"/>
<dbReference type="SUPFAM" id="SSF54975">
    <property type="entry name" value="Acylphosphatase/BLUF domain-like"/>
    <property type="match status" value="1"/>
</dbReference>
<evidence type="ECO:0000313" key="9">
    <source>
        <dbReference type="Proteomes" id="UP000280861"/>
    </source>
</evidence>
<dbReference type="PROSITE" id="PS00150">
    <property type="entry name" value="ACYLPHOSPHATASE_1"/>
    <property type="match status" value="1"/>
</dbReference>
<feature type="active site" evidence="5">
    <location>
        <position position="45"/>
    </location>
</feature>
<dbReference type="Gene3D" id="3.30.70.100">
    <property type="match status" value="1"/>
</dbReference>
<comment type="similarity">
    <text evidence="1 6">Belongs to the acylphosphatase family.</text>
</comment>